<evidence type="ECO:0000313" key="1">
    <source>
        <dbReference type="EMBL" id="AJA91934.1"/>
    </source>
</evidence>
<accession>A0A0A7UYP4</accession>
<dbReference type="RefSeq" id="WP_048104277.1">
    <property type="nucleotide sequence ID" value="NZ_CP007026.1"/>
</dbReference>
<evidence type="ECO:0000313" key="3">
    <source>
        <dbReference type="Proteomes" id="UP000030944"/>
    </source>
</evidence>
<organism evidence="1 3">
    <name type="scientific">Candidatus Nitrosopelagicus brevis</name>
    <dbReference type="NCBI Taxonomy" id="1410606"/>
    <lineage>
        <taxon>Archaea</taxon>
        <taxon>Nitrososphaerota</taxon>
    </lineage>
</organism>
<reference evidence="2 4" key="3">
    <citation type="submission" date="2018-04" db="EMBL/GenBank/DDBJ databases">
        <title>Transcriptomics of ammonia oxidizing archaea.</title>
        <authorList>
            <person name="Carini P."/>
        </authorList>
    </citation>
    <scope>NUCLEOTIDE SEQUENCE [LARGE SCALE GENOMIC DNA]</scope>
    <source>
        <strain evidence="2 4">U25</strain>
    </source>
</reference>
<reference evidence="2" key="2">
    <citation type="submission" date="2016-05" db="EMBL/GenBank/DDBJ databases">
        <authorList>
            <person name="Lavstsen T."/>
            <person name="Jespersen J.S."/>
        </authorList>
    </citation>
    <scope>NUCLEOTIDE SEQUENCE [LARGE SCALE GENOMIC DNA]</scope>
    <source>
        <strain evidence="2">U25</strain>
    </source>
</reference>
<dbReference type="HOGENOM" id="CLU_1811514_0_0_2"/>
<dbReference type="Proteomes" id="UP000241022">
    <property type="component" value="Unassembled WGS sequence"/>
</dbReference>
<evidence type="ECO:0000313" key="4">
    <source>
        <dbReference type="Proteomes" id="UP000241022"/>
    </source>
</evidence>
<dbReference type="STRING" id="1410606.T478_0025"/>
<sequence>MNKMVIAGGIVAVAIIISMAYGASMNPGGNEQRSGGEIWSFRISGEEFNDIQTITSGLGVIEGGTYKIGFVPMGDSPAKIKLTIKGKWTESYRLEPSWRQIFSEEFVLEKSLVDTGISKYYTWEYIGQKYVQIPELEGEIPSSDEAIYEITINRSGNLEGSVSISLTKVDRSI</sequence>
<dbReference type="EMBL" id="CP007026">
    <property type="protein sequence ID" value="AJA91934.1"/>
    <property type="molecule type" value="Genomic_DNA"/>
</dbReference>
<dbReference type="AlphaFoldDB" id="A0A0A7UYP4"/>
<gene>
    <name evidence="2" type="ORF">A7X95_05210</name>
    <name evidence="1" type="ORF">T478_0025</name>
</gene>
<reference evidence="1 3" key="1">
    <citation type="journal article" date="2015" name="Proc. Natl. Acad. Sci. U.S.A.">
        <title>Genomic and proteomic characterization of "Candidatus Nitrosopelagicus brevis": An ammonia-oxidizing archaeon from the open ocean.</title>
        <authorList>
            <person name="Santoro A.E."/>
            <person name="Dupont C.L."/>
            <person name="Richter R.A."/>
            <person name="Craig M.T."/>
            <person name="Carini P."/>
            <person name="McIlvin M.R."/>
            <person name="Yang Y."/>
            <person name="Orsi W.D."/>
            <person name="Moran D.M."/>
            <person name="Saito M.A."/>
        </authorList>
    </citation>
    <scope>NUCLEOTIDE SEQUENCE [LARGE SCALE GENOMIC DNA]</scope>
    <source>
        <strain evidence="1">CN25</strain>
        <strain evidence="3">V2</strain>
    </source>
</reference>
<dbReference type="GeneID" id="24815928"/>
<proteinExistence type="predicted"/>
<keyword evidence="4" id="KW-1185">Reference proteome</keyword>
<dbReference type="KEGG" id="nbv:T478_0025"/>
<evidence type="ECO:0000313" key="2">
    <source>
        <dbReference type="EMBL" id="PTL87303.1"/>
    </source>
</evidence>
<dbReference type="OrthoDB" id="10747at2157"/>
<dbReference type="Proteomes" id="UP000030944">
    <property type="component" value="Chromosome"/>
</dbReference>
<protein>
    <submittedName>
        <fullName evidence="1">Uncharacterized protein</fullName>
    </submittedName>
</protein>
<dbReference type="EMBL" id="LXWN01000002">
    <property type="protein sequence ID" value="PTL87303.1"/>
    <property type="molecule type" value="Genomic_DNA"/>
</dbReference>
<name>A0A0A7UYP4_9ARCH</name>